<sequence length="228" mass="26167">MASNNDNLRVINYAANCTEQFRRHKDAPAIVFVWQESQHEILKRYTLFKSGGFETELCRPPEGYRVPYALQSCVSTIGIHWSRIAYDPATFVISRLEEEAEVVAAFTSLAVCPCEMKNPRPLDLKRSLQKYKNLKELILENNTQAFSDPAFSMGTQSGANATMLRNKVEDKRRQSQFWWPMMVKNVELGKVLKRFVQHDSTLVLPNMMFMLRTDANAAWKHLSEASKG</sequence>
<dbReference type="OrthoDB" id="18145at2759"/>
<reference evidence="1" key="1">
    <citation type="submission" date="2021-02" db="EMBL/GenBank/DDBJ databases">
        <title>Genome sequence Cadophora malorum strain M34.</title>
        <authorList>
            <person name="Stefanovic E."/>
            <person name="Vu D."/>
            <person name="Scully C."/>
            <person name="Dijksterhuis J."/>
            <person name="Roader J."/>
            <person name="Houbraken J."/>
        </authorList>
    </citation>
    <scope>NUCLEOTIDE SEQUENCE</scope>
    <source>
        <strain evidence="1">M34</strain>
    </source>
</reference>
<dbReference type="Proteomes" id="UP000664132">
    <property type="component" value="Unassembled WGS sequence"/>
</dbReference>
<gene>
    <name evidence="1" type="ORF">IFR04_008703</name>
</gene>
<keyword evidence="2" id="KW-1185">Reference proteome</keyword>
<evidence type="ECO:0000313" key="2">
    <source>
        <dbReference type="Proteomes" id="UP000664132"/>
    </source>
</evidence>
<dbReference type="EMBL" id="JAFJYH010000135">
    <property type="protein sequence ID" value="KAG4418182.1"/>
    <property type="molecule type" value="Genomic_DNA"/>
</dbReference>
<accession>A0A8H7W7H7</accession>
<organism evidence="1 2">
    <name type="scientific">Cadophora malorum</name>
    <dbReference type="NCBI Taxonomy" id="108018"/>
    <lineage>
        <taxon>Eukaryota</taxon>
        <taxon>Fungi</taxon>
        <taxon>Dikarya</taxon>
        <taxon>Ascomycota</taxon>
        <taxon>Pezizomycotina</taxon>
        <taxon>Leotiomycetes</taxon>
        <taxon>Helotiales</taxon>
        <taxon>Ploettnerulaceae</taxon>
        <taxon>Cadophora</taxon>
    </lineage>
</organism>
<dbReference type="AlphaFoldDB" id="A0A8H7W7H7"/>
<protein>
    <submittedName>
        <fullName evidence="1">Uncharacterized protein</fullName>
    </submittedName>
</protein>
<evidence type="ECO:0000313" key="1">
    <source>
        <dbReference type="EMBL" id="KAG4418182.1"/>
    </source>
</evidence>
<name>A0A8H7W7H7_9HELO</name>
<comment type="caution">
    <text evidence="1">The sequence shown here is derived from an EMBL/GenBank/DDBJ whole genome shotgun (WGS) entry which is preliminary data.</text>
</comment>
<proteinExistence type="predicted"/>